<proteinExistence type="predicted"/>
<feature type="compositionally biased region" description="Low complexity" evidence="1">
    <location>
        <begin position="58"/>
        <end position="68"/>
    </location>
</feature>
<feature type="compositionally biased region" description="Polar residues" evidence="1">
    <location>
        <begin position="74"/>
        <end position="84"/>
    </location>
</feature>
<dbReference type="InterPro" id="IPR016024">
    <property type="entry name" value="ARM-type_fold"/>
</dbReference>
<dbReference type="Proteomes" id="UP000594260">
    <property type="component" value="Unplaced"/>
</dbReference>
<dbReference type="InParanoid" id="A0A7M7MFT7"/>
<feature type="compositionally biased region" description="Polar residues" evidence="1">
    <location>
        <begin position="1"/>
        <end position="10"/>
    </location>
</feature>
<reference evidence="2" key="1">
    <citation type="submission" date="2021-01" db="UniProtKB">
        <authorList>
            <consortium name="EnsemblMetazoa"/>
        </authorList>
    </citation>
    <scope>IDENTIFICATION</scope>
</reference>
<evidence type="ECO:0000313" key="3">
    <source>
        <dbReference type="Proteomes" id="UP000594260"/>
    </source>
</evidence>
<dbReference type="InterPro" id="IPR011989">
    <property type="entry name" value="ARM-like"/>
</dbReference>
<evidence type="ECO:0000256" key="1">
    <source>
        <dbReference type="SAM" id="MobiDB-lite"/>
    </source>
</evidence>
<organism evidence="2 3">
    <name type="scientific">Varroa destructor</name>
    <name type="common">Honeybee mite</name>
    <dbReference type="NCBI Taxonomy" id="109461"/>
    <lineage>
        <taxon>Eukaryota</taxon>
        <taxon>Metazoa</taxon>
        <taxon>Ecdysozoa</taxon>
        <taxon>Arthropoda</taxon>
        <taxon>Chelicerata</taxon>
        <taxon>Arachnida</taxon>
        <taxon>Acari</taxon>
        <taxon>Parasitiformes</taxon>
        <taxon>Mesostigmata</taxon>
        <taxon>Gamasina</taxon>
        <taxon>Dermanyssoidea</taxon>
        <taxon>Varroidae</taxon>
        <taxon>Varroa</taxon>
    </lineage>
</organism>
<protein>
    <submittedName>
        <fullName evidence="2">Uncharacterized protein</fullName>
    </submittedName>
</protein>
<dbReference type="AlphaFoldDB" id="A0A7M7MFT7"/>
<accession>A0A7M7MFT7</accession>
<dbReference type="GeneID" id="111249266"/>
<dbReference type="KEGG" id="vde:111249266"/>
<feature type="compositionally biased region" description="Polar residues" evidence="1">
    <location>
        <begin position="18"/>
        <end position="28"/>
    </location>
</feature>
<evidence type="ECO:0000313" key="2">
    <source>
        <dbReference type="EnsemblMetazoa" id="XP_022658629"/>
    </source>
</evidence>
<keyword evidence="3" id="KW-1185">Reference proteome</keyword>
<feature type="region of interest" description="Disordered" evidence="1">
    <location>
        <begin position="58"/>
        <end position="84"/>
    </location>
</feature>
<dbReference type="Gene3D" id="1.25.10.10">
    <property type="entry name" value="Leucine-rich Repeat Variant"/>
    <property type="match status" value="1"/>
</dbReference>
<name>A0A7M7MFT7_VARDE</name>
<dbReference type="EnsemblMetazoa" id="XM_022802894">
    <property type="protein sequence ID" value="XP_022658629"/>
    <property type="gene ID" value="LOC111249266"/>
</dbReference>
<feature type="region of interest" description="Disordered" evidence="1">
    <location>
        <begin position="1"/>
        <end position="31"/>
    </location>
</feature>
<dbReference type="SUPFAM" id="SSF48371">
    <property type="entry name" value="ARM repeat"/>
    <property type="match status" value="1"/>
</dbReference>
<dbReference type="RefSeq" id="XP_022658629.1">
    <property type="nucleotide sequence ID" value="XM_022802894.1"/>
</dbReference>
<sequence>MFPSCTTQPNVDKWSTCYEPQSPSPQIEHQTRQKLYSLLSPHALRSVPYRMPLSSASSNLSTATATNSSHEKSASPQDSHNQFYPSKPLEYMKPEWSQGFFSYPSTRLYQQNPNGYSYEVARTDNDIRWVVTLIRDNRCDQEDNLECQIESVRKYVLGKKRHRNQAISLGMVEALASCLRTAPSKLHRVILQALHEVTTDLEYYPANINDTFFITLASQLIEHPECIRGTLGILCEFTKFDQGKNSAHNAKVAKTLGEVLSSARHNDVLVPTLQVLYNIAEVPTYAGTLVDARIFESFQTVIEERLVEYFQKQMVTDLDDQAAPLMWNIVMTNNKPVREKLVHQVTSECFNYCSRVLDGWSPVMTQWAKVMRLCVNNSEVLEQVKKNFVLNSLVVLRYGESDCVVPLIDTLYNVSSYLSEKDKVFMINEKIVDTLLGRYSVETMWKTLTKDIEASLYGGASTMPNATIRNILLLIANLLKALPRDRVPTTHSNNVVATLQSHRIGELCTLAGGSNPINEMLIELFTIIDYLAPGWCAYSSERAVRTQKSLRRSSS</sequence>
<dbReference type="OrthoDB" id="6516226at2759"/>